<keyword evidence="3" id="KW-1185">Reference proteome</keyword>
<dbReference type="Proteomes" id="UP000780801">
    <property type="component" value="Unassembled WGS sequence"/>
</dbReference>
<protein>
    <submittedName>
        <fullName evidence="2">Uncharacterized protein</fullName>
    </submittedName>
</protein>
<organism evidence="2 3">
    <name type="scientific">Lunasporangiospora selenospora</name>
    <dbReference type="NCBI Taxonomy" id="979761"/>
    <lineage>
        <taxon>Eukaryota</taxon>
        <taxon>Fungi</taxon>
        <taxon>Fungi incertae sedis</taxon>
        <taxon>Mucoromycota</taxon>
        <taxon>Mortierellomycotina</taxon>
        <taxon>Mortierellomycetes</taxon>
        <taxon>Mortierellales</taxon>
        <taxon>Mortierellaceae</taxon>
        <taxon>Lunasporangiospora</taxon>
    </lineage>
</organism>
<reference evidence="2" key="1">
    <citation type="journal article" date="2020" name="Fungal Divers.">
        <title>Resolving the Mortierellaceae phylogeny through synthesis of multi-gene phylogenetics and phylogenomics.</title>
        <authorList>
            <person name="Vandepol N."/>
            <person name="Liber J."/>
            <person name="Desiro A."/>
            <person name="Na H."/>
            <person name="Kennedy M."/>
            <person name="Barry K."/>
            <person name="Grigoriev I.V."/>
            <person name="Miller A.N."/>
            <person name="O'Donnell K."/>
            <person name="Stajich J.E."/>
            <person name="Bonito G."/>
        </authorList>
    </citation>
    <scope>NUCLEOTIDE SEQUENCE</scope>
    <source>
        <strain evidence="2">KOD1015</strain>
    </source>
</reference>
<evidence type="ECO:0000256" key="1">
    <source>
        <dbReference type="SAM" id="MobiDB-lite"/>
    </source>
</evidence>
<feature type="compositionally biased region" description="Gly residues" evidence="1">
    <location>
        <begin position="145"/>
        <end position="155"/>
    </location>
</feature>
<comment type="caution">
    <text evidence="2">The sequence shown here is derived from an EMBL/GenBank/DDBJ whole genome shotgun (WGS) entry which is preliminary data.</text>
</comment>
<accession>A0A9P6FUS5</accession>
<dbReference type="EMBL" id="JAABOA010001423">
    <property type="protein sequence ID" value="KAF9581581.1"/>
    <property type="molecule type" value="Genomic_DNA"/>
</dbReference>
<dbReference type="AlphaFoldDB" id="A0A9P6FUS5"/>
<gene>
    <name evidence="2" type="ORF">BGW38_001350</name>
</gene>
<feature type="non-terminal residue" evidence="2">
    <location>
        <position position="155"/>
    </location>
</feature>
<sequence length="155" mass="16576">MSSVPSYLAAAAVRGRSLYIFYRTSNTNLGTLFLVSANPPDAVAVVPTLPPLTSPLYVEAQTLYLGDLGLPALAQTVLRGISMVSTSMIDPQTRDYRHDILLALNHLQSRPQPPFPQPALVLRLAPQSPNIGDGQFAQTSATSGTNGGNFGPTWR</sequence>
<evidence type="ECO:0000313" key="2">
    <source>
        <dbReference type="EMBL" id="KAF9581581.1"/>
    </source>
</evidence>
<dbReference type="OrthoDB" id="2400492at2759"/>
<proteinExistence type="predicted"/>
<evidence type="ECO:0000313" key="3">
    <source>
        <dbReference type="Proteomes" id="UP000780801"/>
    </source>
</evidence>
<name>A0A9P6FUS5_9FUNG</name>
<feature type="region of interest" description="Disordered" evidence="1">
    <location>
        <begin position="133"/>
        <end position="155"/>
    </location>
</feature>